<evidence type="ECO:0000313" key="1">
    <source>
        <dbReference type="EMBL" id="CAD7255072.1"/>
    </source>
</evidence>
<evidence type="ECO:0000313" key="2">
    <source>
        <dbReference type="Proteomes" id="UP000677054"/>
    </source>
</evidence>
<gene>
    <name evidence="1" type="ORF">DSTB1V02_LOCUS14817</name>
</gene>
<feature type="non-terminal residue" evidence="1">
    <location>
        <position position="1"/>
    </location>
</feature>
<proteinExistence type="predicted"/>
<accession>A0A7R9AJH0</accession>
<keyword evidence="2" id="KW-1185">Reference proteome</keyword>
<dbReference type="EMBL" id="LR916269">
    <property type="protein sequence ID" value="CAD7255072.1"/>
    <property type="molecule type" value="Genomic_DNA"/>
</dbReference>
<organism evidence="1">
    <name type="scientific">Darwinula stevensoni</name>
    <dbReference type="NCBI Taxonomy" id="69355"/>
    <lineage>
        <taxon>Eukaryota</taxon>
        <taxon>Metazoa</taxon>
        <taxon>Ecdysozoa</taxon>
        <taxon>Arthropoda</taxon>
        <taxon>Crustacea</taxon>
        <taxon>Oligostraca</taxon>
        <taxon>Ostracoda</taxon>
        <taxon>Podocopa</taxon>
        <taxon>Podocopida</taxon>
        <taxon>Darwinulocopina</taxon>
        <taxon>Darwinuloidea</taxon>
        <taxon>Darwinulidae</taxon>
        <taxon>Darwinula</taxon>
    </lineage>
</organism>
<reference evidence="1" key="1">
    <citation type="submission" date="2020-11" db="EMBL/GenBank/DDBJ databases">
        <authorList>
            <person name="Tran Van P."/>
        </authorList>
    </citation>
    <scope>NUCLEOTIDE SEQUENCE</scope>
</reference>
<dbReference type="EMBL" id="CAJPEV010016751">
    <property type="protein sequence ID" value="CAG0907413.1"/>
    <property type="molecule type" value="Genomic_DNA"/>
</dbReference>
<name>A0A7R9AJH0_9CRUS</name>
<dbReference type="Proteomes" id="UP000677054">
    <property type="component" value="Unassembled WGS sequence"/>
</dbReference>
<protein>
    <submittedName>
        <fullName evidence="1">Uncharacterized protein</fullName>
    </submittedName>
</protein>
<dbReference type="AlphaFoldDB" id="A0A7R9AJH0"/>
<dbReference type="OrthoDB" id="28245at2759"/>
<sequence>TESGILLDPDILREESVQALVLNVLATLVRNSSDEAELRILYQYLAEASVVFSRVFSVMYVLDLLLSPRGEGSGVGLAPQPFACPLAGSNSLLDAKITSVLSLCHDAVILGAVQAIIQNMVASEDASLQSIHYLQSIGFGGLWRFAGPFSKFILETGGDLVLR</sequence>